<name>A0A1Y6M4R6_9GAMM</name>
<accession>A0A1Y6M4R6</accession>
<proteinExistence type="predicted"/>
<dbReference type="AlphaFoldDB" id="A0A1Y6M4R6"/>
<dbReference type="EMBL" id="FYAK01000001">
    <property type="protein sequence ID" value="SMY31597.1"/>
    <property type="molecule type" value="Genomic_DNA"/>
</dbReference>
<evidence type="ECO:0000313" key="2">
    <source>
        <dbReference type="Proteomes" id="UP000195963"/>
    </source>
</evidence>
<keyword evidence="2" id="KW-1185">Reference proteome</keyword>
<dbReference type="Proteomes" id="UP000195963">
    <property type="component" value="Unassembled WGS sequence"/>
</dbReference>
<reference evidence="2" key="1">
    <citation type="submission" date="2017-06" db="EMBL/GenBank/DDBJ databases">
        <authorList>
            <person name="Rodrigo-Torres L."/>
            <person name="Arahal R.D."/>
            <person name="Lucena T."/>
        </authorList>
    </citation>
    <scope>NUCLEOTIDE SEQUENCE [LARGE SCALE GENOMIC DNA]</scope>
    <source>
        <strain evidence="2">CECT 9190</strain>
    </source>
</reference>
<dbReference type="RefSeq" id="WP_087843428.1">
    <property type="nucleotide sequence ID" value="NZ_FYAK01000001.1"/>
</dbReference>
<protein>
    <submittedName>
        <fullName evidence="1">Uncharacterized protein</fullName>
    </submittedName>
</protein>
<evidence type="ECO:0000313" key="1">
    <source>
        <dbReference type="EMBL" id="SMY31597.1"/>
    </source>
</evidence>
<sequence>MSEINESKVYITRCSFWCLSDIKELSDVDNLLAKFDEIYKDFRRSKNIKIECSSDLTDKVVNLTSIQDDLLQLANDDYSVFSYYLSLFDKCFSEYVLYNNSETIDYIINNQKSSDYMRKYVLVIDRDIHFFTNVNAENYTSSWSETLNLNSSYIIKSKGDDEFVEWSKCNYEYLTFHPEILKTIRTIKIGCLNDYKEIISHALNSLNQSYFIISEDPNKNEEDLTVISSLTGSIGRTLPCSRQGKNKVEFEFPNKGIINCEYHLKINVNDKNIAIPHGKGNPIRIYFGLKSYNNENKKKIMVAHIGKHL</sequence>
<organism evidence="1 2">
    <name type="scientific">Photobacterium malacitanum</name>
    <dbReference type="NCBI Taxonomy" id="2204294"/>
    <lineage>
        <taxon>Bacteria</taxon>
        <taxon>Pseudomonadati</taxon>
        <taxon>Pseudomonadota</taxon>
        <taxon>Gammaproteobacteria</taxon>
        <taxon>Vibrionales</taxon>
        <taxon>Vibrionaceae</taxon>
        <taxon>Photobacterium</taxon>
    </lineage>
</organism>
<gene>
    <name evidence="1" type="ORF">PMAL9190_00099</name>
</gene>